<dbReference type="Gene3D" id="3.30.70.1440">
    <property type="entry name" value="Multidrug efflux transporter AcrB pore domain"/>
    <property type="match status" value="1"/>
</dbReference>
<dbReference type="Gene3D" id="3.30.70.1430">
    <property type="entry name" value="Multidrug efflux transporter AcrB pore domain"/>
    <property type="match status" value="2"/>
</dbReference>
<dbReference type="SUPFAM" id="SSF82693">
    <property type="entry name" value="Multidrug efflux transporter AcrB pore domain, PN1, PN2, PC1 and PC2 subdomains"/>
    <property type="match status" value="2"/>
</dbReference>
<dbReference type="Gene3D" id="3.30.2090.10">
    <property type="entry name" value="Multidrug efflux transporter AcrB TolC docking domain, DN and DC subdomains"/>
    <property type="match status" value="2"/>
</dbReference>
<evidence type="ECO:0000256" key="6">
    <source>
        <dbReference type="ARBA" id="ARBA00022989"/>
    </source>
</evidence>
<reference evidence="9" key="1">
    <citation type="submission" date="2023-01" db="EMBL/GenBank/DDBJ databases">
        <title>Psychroserpens sp. MSW6 and Marinomonas sp. RSW2, isolated from seawater.</title>
        <authorList>
            <person name="Kristyanto S."/>
            <person name="Jung J."/>
            <person name="Kim J.M."/>
            <person name="Jeon C.O."/>
        </authorList>
    </citation>
    <scope>NUCLEOTIDE SEQUENCE</scope>
    <source>
        <strain evidence="9">RSW2</strain>
    </source>
</reference>
<dbReference type="Gene3D" id="1.20.1640.10">
    <property type="entry name" value="Multidrug efflux transporter AcrB transmembrane domain"/>
    <property type="match status" value="2"/>
</dbReference>
<feature type="transmembrane region" description="Helical" evidence="8">
    <location>
        <begin position="12"/>
        <end position="31"/>
    </location>
</feature>
<dbReference type="PANTHER" id="PTHR32063">
    <property type="match status" value="1"/>
</dbReference>
<comment type="caution">
    <text evidence="9">The sequence shown here is derived from an EMBL/GenBank/DDBJ whole genome shotgun (WGS) entry which is preliminary data.</text>
</comment>
<evidence type="ECO:0000313" key="9">
    <source>
        <dbReference type="EMBL" id="MDE8602643.1"/>
    </source>
</evidence>
<gene>
    <name evidence="9" type="ORF">M3I01_006850</name>
</gene>
<dbReference type="NCBIfam" id="TIGR00914">
    <property type="entry name" value="2A0601"/>
    <property type="match status" value="1"/>
</dbReference>
<keyword evidence="7 8" id="KW-0472">Membrane</keyword>
<feature type="transmembrane region" description="Helical" evidence="8">
    <location>
        <begin position="979"/>
        <end position="995"/>
    </location>
</feature>
<keyword evidence="3" id="KW-0813">Transport</keyword>
<sequence>MIEAIIRWSIHNRLMVLLASIILVGAGLYSLKNTPVDAIPDLSDVQVIIKTSYPGQAPQVVEDQVTYPMTTAMLSVPGAQTVRGYSFFGDSYVYVIFDEDTDMYWARSRVLEYLSQVAPSLPSNARAQLGPDATGVGWVYLYALVDKTGQNDLSQLRSLQDWFLKYELQTVAGVSEVAPIGGMVKQYQVSVNPDKLRALNMPLSHIQNAIKRGNQEVGASVIEMAEAEYMVRASGYIQSVEDIEMIPLGVSESGTPLTIKDVAEVGIGPQMRRGLAELNGEGEVVGGVVVMRFGENAQKTIEGVKAKLETLKSSLPKGVEVVTVYDRSGLIDRAVENLWTKLLEEFLVVALVCVVFLFHIRSSLVAIISLPVGILTAFIVMHWQGINANIMSLGGIAIAIGAMIDGAIVMIENLHKHMEKVEMTKENRWQIVATAATEVGPALFFSLLIITVSFVPVFTLESQEGRMFGPLAYTKTYAMAASAALAITLVPVLMGYFVRGKVLPEHKNPINRALVAIYMPALKTVLSFPKTTIVVAIAIFAIGMWPLNKLGSEFIPSLDEGDLMYMPTAYPGISIGQARQVLQQTNKLIATVPEVKTVFGKVGRAETATDPAPLTMIESFIQFKPKSEWRDGMTSDKIKQELDQLIKIPGITNAWVMPIKTRIDMLATGIKTPVGIKVAGPDLKVIQDIGLQLEKILKPVEGTASVYSERVAGGRYVKIDIDRAKASRYGMNIQDVQELISSAVGGMNVTNTIEGLERYPINVRYPQEYRDSPEQLALLPIVTPNGLRIALGDIADVYVEEGPPGLKSENARLNGWTFVDIEGVDIGRYVENAQKIVADQVTLPAGYSLNWSGQYEYMQRAKEKLTYVVPLTLVIIIVLLYINFRNFSEVAIIMGTLPFAMVGSIWLMYLSGFNFSVAVGVGFIALAGVAVEIGVIMLVYLNQAWAETQRKCAEKGVSPRVDTLYHAVLHGAGMRVRPVMMTAAAIIIGLLPILYGTGTGSEVMSRIAAPMVGGMVSAVVLTLLVLPAVYFLWKKSSLKQTP</sequence>
<dbReference type="InterPro" id="IPR001036">
    <property type="entry name" value="Acrflvin-R"/>
</dbReference>
<comment type="subcellular location">
    <subcellularLocation>
        <location evidence="1">Cell membrane</location>
        <topology evidence="1">Multi-pass membrane protein</topology>
    </subcellularLocation>
</comment>
<dbReference type="Proteomes" id="UP001139522">
    <property type="component" value="Unassembled WGS sequence"/>
</dbReference>
<dbReference type="EMBL" id="JAMZEG020000002">
    <property type="protein sequence ID" value="MDE8602643.1"/>
    <property type="molecule type" value="Genomic_DNA"/>
</dbReference>
<feature type="transmembrane region" description="Helical" evidence="8">
    <location>
        <begin position="338"/>
        <end position="358"/>
    </location>
</feature>
<dbReference type="RefSeq" id="WP_275564989.1">
    <property type="nucleotide sequence ID" value="NZ_JAMZEG020000002.1"/>
</dbReference>
<evidence type="ECO:0000256" key="3">
    <source>
        <dbReference type="ARBA" id="ARBA00022448"/>
    </source>
</evidence>
<feature type="transmembrane region" description="Helical" evidence="8">
    <location>
        <begin position="477"/>
        <end position="498"/>
    </location>
</feature>
<feature type="transmembrane region" description="Helical" evidence="8">
    <location>
        <begin position="891"/>
        <end position="909"/>
    </location>
</feature>
<feature type="transmembrane region" description="Helical" evidence="8">
    <location>
        <begin position="865"/>
        <end position="884"/>
    </location>
</feature>
<evidence type="ECO:0000256" key="5">
    <source>
        <dbReference type="ARBA" id="ARBA00022692"/>
    </source>
</evidence>
<evidence type="ECO:0000256" key="2">
    <source>
        <dbReference type="ARBA" id="ARBA00010942"/>
    </source>
</evidence>
<dbReference type="Pfam" id="PF00873">
    <property type="entry name" value="ACR_tran"/>
    <property type="match status" value="1"/>
</dbReference>
<feature type="transmembrane region" description="Helical" evidence="8">
    <location>
        <begin position="915"/>
        <end position="941"/>
    </location>
</feature>
<dbReference type="SUPFAM" id="SSF82714">
    <property type="entry name" value="Multidrug efflux transporter AcrB TolC docking domain, DN and DC subdomains"/>
    <property type="match status" value="2"/>
</dbReference>
<keyword evidence="10" id="KW-1185">Reference proteome</keyword>
<dbReference type="PANTHER" id="PTHR32063:SF19">
    <property type="entry name" value="CATION EFFLUX SYSTEM PROTEIN CUSA"/>
    <property type="match status" value="1"/>
</dbReference>
<dbReference type="InterPro" id="IPR027463">
    <property type="entry name" value="AcrB_DN_DC_subdom"/>
</dbReference>
<keyword evidence="4" id="KW-1003">Cell membrane</keyword>
<evidence type="ECO:0000256" key="4">
    <source>
        <dbReference type="ARBA" id="ARBA00022475"/>
    </source>
</evidence>
<dbReference type="InterPro" id="IPR004763">
    <property type="entry name" value="CusA-like"/>
</dbReference>
<evidence type="ECO:0000313" key="10">
    <source>
        <dbReference type="Proteomes" id="UP001139522"/>
    </source>
</evidence>
<dbReference type="Gene3D" id="3.30.70.1320">
    <property type="entry name" value="Multidrug efflux transporter AcrB pore domain like"/>
    <property type="match status" value="1"/>
</dbReference>
<feature type="transmembrane region" description="Helical" evidence="8">
    <location>
        <begin position="365"/>
        <end position="384"/>
    </location>
</feature>
<evidence type="ECO:0000256" key="7">
    <source>
        <dbReference type="ARBA" id="ARBA00023136"/>
    </source>
</evidence>
<feature type="transmembrane region" description="Helical" evidence="8">
    <location>
        <begin position="431"/>
        <end position="457"/>
    </location>
</feature>
<feature type="transmembrane region" description="Helical" evidence="8">
    <location>
        <begin position="1007"/>
        <end position="1033"/>
    </location>
</feature>
<feature type="transmembrane region" description="Helical" evidence="8">
    <location>
        <begin position="390"/>
        <end position="411"/>
    </location>
</feature>
<organism evidence="9 10">
    <name type="scientific">Marinomonas maritima</name>
    <dbReference type="NCBI Taxonomy" id="2940935"/>
    <lineage>
        <taxon>Bacteria</taxon>
        <taxon>Pseudomonadati</taxon>
        <taxon>Pseudomonadota</taxon>
        <taxon>Gammaproteobacteria</taxon>
        <taxon>Oceanospirillales</taxon>
        <taxon>Oceanospirillaceae</taxon>
        <taxon>Marinomonas</taxon>
    </lineage>
</organism>
<evidence type="ECO:0000256" key="8">
    <source>
        <dbReference type="SAM" id="Phobius"/>
    </source>
</evidence>
<keyword evidence="5 8" id="KW-0812">Transmembrane</keyword>
<proteinExistence type="inferred from homology"/>
<dbReference type="PRINTS" id="PR00702">
    <property type="entry name" value="ACRIFLAVINRP"/>
</dbReference>
<dbReference type="SUPFAM" id="SSF82866">
    <property type="entry name" value="Multidrug efflux transporter AcrB transmembrane domain"/>
    <property type="match status" value="2"/>
</dbReference>
<comment type="similarity">
    <text evidence="2">Belongs to the resistance-nodulation-cell division (RND) (TC 2.A.6) family.</text>
</comment>
<feature type="transmembrane region" description="Helical" evidence="8">
    <location>
        <begin position="528"/>
        <end position="547"/>
    </location>
</feature>
<name>A0ABT5WCV3_9GAMM</name>
<evidence type="ECO:0000256" key="1">
    <source>
        <dbReference type="ARBA" id="ARBA00004651"/>
    </source>
</evidence>
<keyword evidence="6 8" id="KW-1133">Transmembrane helix</keyword>
<protein>
    <submittedName>
        <fullName evidence="9">Efflux RND transporter permease subunit</fullName>
    </submittedName>
</protein>
<accession>A0ABT5WCV3</accession>